<protein>
    <recommendedName>
        <fullName evidence="1">Crocagin biosynthetic protein CgnE/B domain-containing protein</fullName>
    </recommendedName>
</protein>
<dbReference type="EMBL" id="JABWRB010000009">
    <property type="protein sequence ID" value="MBC3389963.1"/>
    <property type="molecule type" value="Genomic_DNA"/>
</dbReference>
<accession>A0A923FCJ3</accession>
<dbReference type="Pfam" id="PF26231">
    <property type="entry name" value="CgnE_B"/>
    <property type="match status" value="1"/>
</dbReference>
<keyword evidence="4" id="KW-1185">Reference proteome</keyword>
<sequence>MSSMPRIHTLFGEEEFWVVADSQEFLDECSHQGLNTAHIHELSALPRNSIIFSFSNNAAKLTLEIAKATPVKKSVFCAAQVFDPSFSSANYSLHLLLNSDFRRALERQRFFLNMLNSYDSFLLSGEDTSGKVTLNRQAEPYALIEEDISESFIHSAAEFFEVHYAHMNTHERCPFCLNGKLKISGILTVLRKANPQLPEDIRARLKLLSESIAKAGGWLTVVENKVTSLQVDNEEHIETLKSAAGVRGLGLTEFAIGVNEEITAFIDYKVNSQMNEGISGVHLAIGDGSSGFHIDFLSPDVNVTPVV</sequence>
<organism evidence="2">
    <name type="scientific">Pseudomonas zanjanensis</name>
    <dbReference type="NCBI Taxonomy" id="2745496"/>
    <lineage>
        <taxon>Bacteria</taxon>
        <taxon>Pseudomonadati</taxon>
        <taxon>Pseudomonadota</taxon>
        <taxon>Gammaproteobacteria</taxon>
        <taxon>Pseudomonadales</taxon>
        <taxon>Pseudomonadaceae</taxon>
        <taxon>Pseudomonas</taxon>
    </lineage>
</organism>
<evidence type="ECO:0000313" key="3">
    <source>
        <dbReference type="EMBL" id="MBV4498123.1"/>
    </source>
</evidence>
<proteinExistence type="predicted"/>
<dbReference type="InterPro" id="IPR058799">
    <property type="entry name" value="CgnE_B"/>
</dbReference>
<feature type="domain" description="Crocagin biosynthetic protein CgnE/B" evidence="1">
    <location>
        <begin position="13"/>
        <end position="303"/>
    </location>
</feature>
<evidence type="ECO:0000313" key="4">
    <source>
        <dbReference type="Proteomes" id="UP000636518"/>
    </source>
</evidence>
<reference evidence="2" key="2">
    <citation type="submission" date="2020-07" db="EMBL/GenBank/DDBJ databases">
        <authorList>
            <person name="Lood C."/>
            <person name="Girard L."/>
        </authorList>
    </citation>
    <scope>NUCLEOTIDE SEQUENCE</scope>
    <source>
        <strain evidence="2">SWRI12</strain>
    </source>
</reference>
<evidence type="ECO:0000313" key="2">
    <source>
        <dbReference type="EMBL" id="MBC3389963.1"/>
    </source>
</evidence>
<dbReference type="EMBL" id="JABWRB020000003">
    <property type="protein sequence ID" value="MBV4498123.1"/>
    <property type="molecule type" value="Genomic_DNA"/>
</dbReference>
<comment type="caution">
    <text evidence="2">The sequence shown here is derived from an EMBL/GenBank/DDBJ whole genome shotgun (WGS) entry which is preliminary data.</text>
</comment>
<dbReference type="RefSeq" id="WP_186706109.1">
    <property type="nucleotide sequence ID" value="NZ_JABWRB020000003.1"/>
</dbReference>
<dbReference type="Proteomes" id="UP000636518">
    <property type="component" value="Unassembled WGS sequence"/>
</dbReference>
<evidence type="ECO:0000259" key="1">
    <source>
        <dbReference type="Pfam" id="PF26231"/>
    </source>
</evidence>
<name>A0A923FCJ3_9PSED</name>
<reference evidence="3" key="3">
    <citation type="submission" date="2021-06" db="EMBL/GenBank/DDBJ databases">
        <title>Updating the genus Pseudomonas: Description of 43 new species and partition of the Pseudomonas putida group.</title>
        <authorList>
            <person name="Girard L."/>
            <person name="Lood C."/>
            <person name="Vandamme P."/>
            <person name="Rokni-Zadeh H."/>
            <person name="Van Noort V."/>
            <person name="Hofte M."/>
            <person name="Lavigne R."/>
            <person name="De Mot R."/>
        </authorList>
    </citation>
    <scope>NUCLEOTIDE SEQUENCE</scope>
    <source>
        <strain evidence="3">SWRI12</strain>
    </source>
</reference>
<dbReference type="AlphaFoldDB" id="A0A923FCJ3"/>
<reference evidence="2 4" key="1">
    <citation type="journal article" date="2020" name="Microorganisms">
        <title>Reliable Identification of Environmental Pseudomonas Isolates Using the rpoD Gene.</title>
        <authorList>
            <consortium name="The Broad Institute Genome Sequencing Platform"/>
            <person name="Girard L."/>
            <person name="Lood C."/>
            <person name="Rokni-Zadeh H."/>
            <person name="van Noort V."/>
            <person name="Lavigne R."/>
            <person name="De Mot R."/>
        </authorList>
    </citation>
    <scope>NUCLEOTIDE SEQUENCE</scope>
    <source>
        <strain evidence="2 4">SWRI12</strain>
    </source>
</reference>
<gene>
    <name evidence="3" type="ORF">HU715_022515</name>
    <name evidence="2" type="ORF">HU715_09895</name>
</gene>